<organism evidence="2 3">
    <name type="scientific">Peribacillus simplex</name>
    <dbReference type="NCBI Taxonomy" id="1478"/>
    <lineage>
        <taxon>Bacteria</taxon>
        <taxon>Bacillati</taxon>
        <taxon>Bacillota</taxon>
        <taxon>Bacilli</taxon>
        <taxon>Bacillales</taxon>
        <taxon>Bacillaceae</taxon>
        <taxon>Peribacillus</taxon>
    </lineage>
</organism>
<feature type="region of interest" description="Disordered" evidence="1">
    <location>
        <begin position="30"/>
        <end position="55"/>
    </location>
</feature>
<evidence type="ECO:0000313" key="2">
    <source>
        <dbReference type="EMBL" id="CEG34635.1"/>
    </source>
</evidence>
<comment type="caution">
    <text evidence="2">The sequence shown here is derived from an EMBL/GenBank/DDBJ whole genome shotgun (WGS) entry which is preliminary data.</text>
</comment>
<accession>A0AAN2PKY5</accession>
<dbReference type="Proteomes" id="UP000182110">
    <property type="component" value="Unassembled WGS sequence"/>
</dbReference>
<dbReference type="EMBL" id="CCXW01000001">
    <property type="protein sequence ID" value="CEG34635.1"/>
    <property type="molecule type" value="Genomic_DNA"/>
</dbReference>
<proteinExistence type="predicted"/>
<gene>
    <name evidence="2" type="ORF">BN1180_04839</name>
</gene>
<protein>
    <submittedName>
        <fullName evidence="2">Uncharacterized protein</fullName>
    </submittedName>
</protein>
<dbReference type="AlphaFoldDB" id="A0AAN2PKY5"/>
<evidence type="ECO:0000256" key="1">
    <source>
        <dbReference type="SAM" id="MobiDB-lite"/>
    </source>
</evidence>
<sequence length="90" mass="10640">MKDKLVLKRVWNKTSQQFFLLKHKVDWNGRNETPAGKAWHGRPRRRSEEAPGPPTVSECLKWKSTFPFYKPTKKLSANNYYLVCEQKGFK</sequence>
<dbReference type="RefSeq" id="WP_072273554.1">
    <property type="nucleotide sequence ID" value="NZ_CCXW01000001.1"/>
</dbReference>
<reference evidence="2 3" key="1">
    <citation type="journal article" date="2014" name="Genome Announc.">
        <title>Genome Sequence of Bacillus simplex Strain P558, Isolated from a Human Fecal Sample.</title>
        <authorList>
            <person name="Croce O."/>
            <person name="Hugon P."/>
            <person name="Lagier J.C."/>
            <person name="Bibi F."/>
            <person name="Robert C."/>
            <person name="Azhar E.I."/>
            <person name="Raoult D."/>
            <person name="Fournier P.E."/>
        </authorList>
    </citation>
    <scope>NUCLEOTIDE SEQUENCE [LARGE SCALE GENOMIC DNA]</scope>
    <source>
        <strain evidence="2 3">P558</strain>
    </source>
</reference>
<keyword evidence="3" id="KW-1185">Reference proteome</keyword>
<name>A0AAN2PKY5_9BACI</name>
<evidence type="ECO:0000313" key="3">
    <source>
        <dbReference type="Proteomes" id="UP000182110"/>
    </source>
</evidence>